<dbReference type="STRING" id="504797.SAMN05421678_105183"/>
<evidence type="ECO:0000313" key="4">
    <source>
        <dbReference type="Proteomes" id="UP000199052"/>
    </source>
</evidence>
<reference evidence="3 4" key="1">
    <citation type="submission" date="2016-10" db="EMBL/GenBank/DDBJ databases">
        <authorList>
            <person name="de Groot N.N."/>
        </authorList>
    </citation>
    <scope>NUCLEOTIDE SEQUENCE [LARGE SCALE GENOMIC DNA]</scope>
    <source>
        <strain evidence="3 4">CPCC 202808</strain>
    </source>
</reference>
<sequence length="292" mass="29566">MGRPVHHIPANAVPDLPEVVGAAVCPHPPLLVPELAGANADELAGVRSAARSAVRQLLAAGPDLVVCVGAAPAADTVLTWGTTATGSLAPYGVDVRVGASSAAGGAERPGEEAKPELPLAHTVGAWLLDSCGYTGERRYVGVPDCYDSAGAADLGATLAATTTRTSTSTSTTRTATRSTTTGTGRTGRVGLLVMGDGSARRDQHAPGAADPRAPKLDALVATSLGTGDLDGLRGLRPDLARELLVAGRAAWQVLAGAADAAVTAGRRLEPRLLADEAPCGVGYFVAYWRLLD</sequence>
<gene>
    <name evidence="2" type="ORF">FHR37_001261</name>
    <name evidence="3" type="ORF">SAMN05421678_105183</name>
</gene>
<dbReference type="RefSeq" id="WP_237768725.1">
    <property type="nucleotide sequence ID" value="NZ_FOOI01000005.1"/>
</dbReference>
<evidence type="ECO:0000313" key="2">
    <source>
        <dbReference type="EMBL" id="NYH82410.1"/>
    </source>
</evidence>
<evidence type="ECO:0000256" key="1">
    <source>
        <dbReference type="SAM" id="MobiDB-lite"/>
    </source>
</evidence>
<dbReference type="EMBL" id="FOOI01000005">
    <property type="protein sequence ID" value="SFG33806.1"/>
    <property type="molecule type" value="Genomic_DNA"/>
</dbReference>
<keyword evidence="5" id="KW-1185">Reference proteome</keyword>
<dbReference type="AlphaFoldDB" id="A0A1I2R7T0"/>
<name>A0A1I2R7T0_9ACTN</name>
<dbReference type="Proteomes" id="UP000533017">
    <property type="component" value="Unassembled WGS sequence"/>
</dbReference>
<proteinExistence type="predicted"/>
<feature type="region of interest" description="Disordered" evidence="1">
    <location>
        <begin position="163"/>
        <end position="188"/>
    </location>
</feature>
<evidence type="ECO:0000313" key="3">
    <source>
        <dbReference type="EMBL" id="SFG33806.1"/>
    </source>
</evidence>
<evidence type="ECO:0000313" key="5">
    <source>
        <dbReference type="Proteomes" id="UP000533017"/>
    </source>
</evidence>
<accession>A0A1I2R7T0</accession>
<reference evidence="2 5" key="2">
    <citation type="submission" date="2020-07" db="EMBL/GenBank/DDBJ databases">
        <title>Sequencing the genomes of 1000 actinobacteria strains.</title>
        <authorList>
            <person name="Klenk H.-P."/>
        </authorList>
    </citation>
    <scope>NUCLEOTIDE SEQUENCE [LARGE SCALE GENOMIC DNA]</scope>
    <source>
        <strain evidence="2 5">DSM 45117</strain>
    </source>
</reference>
<dbReference type="EMBL" id="JACBZA010000001">
    <property type="protein sequence ID" value="NYH82410.1"/>
    <property type="molecule type" value="Genomic_DNA"/>
</dbReference>
<organism evidence="3 4">
    <name type="scientific">Actinopolymorpha cephalotaxi</name>
    <dbReference type="NCBI Taxonomy" id="504797"/>
    <lineage>
        <taxon>Bacteria</taxon>
        <taxon>Bacillati</taxon>
        <taxon>Actinomycetota</taxon>
        <taxon>Actinomycetes</taxon>
        <taxon>Propionibacteriales</taxon>
        <taxon>Actinopolymorphaceae</taxon>
        <taxon>Actinopolymorpha</taxon>
    </lineage>
</organism>
<evidence type="ECO:0008006" key="6">
    <source>
        <dbReference type="Google" id="ProtNLM"/>
    </source>
</evidence>
<dbReference type="Gene3D" id="3.40.830.10">
    <property type="entry name" value="LigB-like"/>
    <property type="match status" value="2"/>
</dbReference>
<protein>
    <recommendedName>
        <fullName evidence="6">Catalytic LigB subunit of aromatic ring-opening dioxygenase</fullName>
    </recommendedName>
</protein>
<dbReference type="Proteomes" id="UP000199052">
    <property type="component" value="Unassembled WGS sequence"/>
</dbReference>